<proteinExistence type="inferred from homology"/>
<dbReference type="PROSITE" id="PS00397">
    <property type="entry name" value="RECOMBINASES_1"/>
    <property type="match status" value="1"/>
</dbReference>
<dbReference type="SUPFAM" id="SSF46689">
    <property type="entry name" value="Homeodomain-like"/>
    <property type="match status" value="1"/>
</dbReference>
<dbReference type="Pfam" id="PF02796">
    <property type="entry name" value="HTH_7"/>
    <property type="match status" value="1"/>
</dbReference>
<keyword evidence="4" id="KW-0233">DNA recombination</keyword>
<organism evidence="8 9">
    <name type="scientific">Corynebacterium freneyi</name>
    <dbReference type="NCBI Taxonomy" id="134034"/>
    <lineage>
        <taxon>Bacteria</taxon>
        <taxon>Bacillati</taxon>
        <taxon>Actinomycetota</taxon>
        <taxon>Actinomycetes</taxon>
        <taxon>Mycobacteriales</taxon>
        <taxon>Corynebacteriaceae</taxon>
        <taxon>Corynebacterium</taxon>
    </lineage>
</organism>
<accession>A0ABS4U5G5</accession>
<feature type="domain" description="Resolvase/invertase-type recombinase catalytic" evidence="7">
    <location>
        <begin position="31"/>
        <end position="114"/>
    </location>
</feature>
<evidence type="ECO:0000256" key="1">
    <source>
        <dbReference type="ARBA" id="ARBA00009913"/>
    </source>
</evidence>
<evidence type="ECO:0000313" key="8">
    <source>
        <dbReference type="EMBL" id="MBP2331889.1"/>
    </source>
</evidence>
<evidence type="ECO:0000256" key="3">
    <source>
        <dbReference type="ARBA" id="ARBA00023125"/>
    </source>
</evidence>
<sequence>MGYDNRDRTGGEDGPRDAPQDGINTDLVSMLIGYARVSTERQDLTAQRHALLAIAAELASREVALSLGGTVYDPTDPVGKLTFTTLAMVAEFEADLISARAKEGMAIARAQGKLKGRQPKLTAAQQRHVRELAADGRHTQSDIAELFSVSRRTIGRILLDRKRRRPLPAFPLVGALS</sequence>
<feature type="region of interest" description="Disordered" evidence="6">
    <location>
        <begin position="1"/>
        <end position="23"/>
    </location>
</feature>
<feature type="compositionally biased region" description="Basic and acidic residues" evidence="6">
    <location>
        <begin position="1"/>
        <end position="19"/>
    </location>
</feature>
<feature type="active site" description="O-(5'-phospho-DNA)-serine intermediate" evidence="5">
    <location>
        <position position="38"/>
    </location>
</feature>
<dbReference type="Pfam" id="PF00239">
    <property type="entry name" value="Resolvase"/>
    <property type="match status" value="1"/>
</dbReference>
<dbReference type="SMART" id="SM00857">
    <property type="entry name" value="Resolvase"/>
    <property type="match status" value="1"/>
</dbReference>
<dbReference type="InterPro" id="IPR006118">
    <property type="entry name" value="Recombinase_CS"/>
</dbReference>
<keyword evidence="3" id="KW-0238">DNA-binding</keyword>
<dbReference type="PANTHER" id="PTHR30461">
    <property type="entry name" value="DNA-INVERTASE FROM LAMBDOID PROPHAGE"/>
    <property type="match status" value="1"/>
</dbReference>
<evidence type="ECO:0000259" key="7">
    <source>
        <dbReference type="SMART" id="SM00857"/>
    </source>
</evidence>
<dbReference type="InterPro" id="IPR009057">
    <property type="entry name" value="Homeodomain-like_sf"/>
</dbReference>
<dbReference type="InterPro" id="IPR050639">
    <property type="entry name" value="SSR_resolvase"/>
</dbReference>
<dbReference type="Gene3D" id="1.10.10.60">
    <property type="entry name" value="Homeodomain-like"/>
    <property type="match status" value="1"/>
</dbReference>
<dbReference type="PANTHER" id="PTHR30461:SF2">
    <property type="entry name" value="SERINE RECOMBINASE PINE-RELATED"/>
    <property type="match status" value="1"/>
</dbReference>
<keyword evidence="9" id="KW-1185">Reference proteome</keyword>
<comment type="similarity">
    <text evidence="1">Belongs to the site-specific recombinase resolvase family.</text>
</comment>
<dbReference type="SUPFAM" id="SSF53041">
    <property type="entry name" value="Resolvase-like"/>
    <property type="match status" value="1"/>
</dbReference>
<name>A0ABS4U5G5_9CORY</name>
<dbReference type="EMBL" id="JAGINY010000001">
    <property type="protein sequence ID" value="MBP2331889.1"/>
    <property type="molecule type" value="Genomic_DNA"/>
</dbReference>
<protein>
    <submittedName>
        <fullName evidence="8">DNA invertase Pin-like site-specific DNA recombinase</fullName>
    </submittedName>
</protein>
<gene>
    <name evidence="8" type="ORF">JOF33_000588</name>
</gene>
<keyword evidence="2" id="KW-0229">DNA integration</keyword>
<evidence type="ECO:0000256" key="2">
    <source>
        <dbReference type="ARBA" id="ARBA00022908"/>
    </source>
</evidence>
<evidence type="ECO:0000313" key="9">
    <source>
        <dbReference type="Proteomes" id="UP001519305"/>
    </source>
</evidence>
<dbReference type="Proteomes" id="UP001519305">
    <property type="component" value="Unassembled WGS sequence"/>
</dbReference>
<dbReference type="InterPro" id="IPR006119">
    <property type="entry name" value="Resolv_N"/>
</dbReference>
<dbReference type="InterPro" id="IPR006120">
    <property type="entry name" value="Resolvase_HTH_dom"/>
</dbReference>
<evidence type="ECO:0000256" key="6">
    <source>
        <dbReference type="SAM" id="MobiDB-lite"/>
    </source>
</evidence>
<dbReference type="InterPro" id="IPR036162">
    <property type="entry name" value="Resolvase-like_N_sf"/>
</dbReference>
<dbReference type="Gene3D" id="3.40.50.1390">
    <property type="entry name" value="Resolvase, N-terminal catalytic domain"/>
    <property type="match status" value="1"/>
</dbReference>
<reference evidence="8 9" key="1">
    <citation type="submission" date="2021-03" db="EMBL/GenBank/DDBJ databases">
        <title>Sequencing the genomes of 1000 actinobacteria strains.</title>
        <authorList>
            <person name="Klenk H.-P."/>
        </authorList>
    </citation>
    <scope>NUCLEOTIDE SEQUENCE [LARGE SCALE GENOMIC DNA]</scope>
    <source>
        <strain evidence="8 9">DSM 44506</strain>
    </source>
</reference>
<evidence type="ECO:0000256" key="5">
    <source>
        <dbReference type="PROSITE-ProRule" id="PRU10137"/>
    </source>
</evidence>
<dbReference type="RefSeq" id="WP_425321481.1">
    <property type="nucleotide sequence ID" value="NZ_CP047357.1"/>
</dbReference>
<evidence type="ECO:0000256" key="4">
    <source>
        <dbReference type="ARBA" id="ARBA00023172"/>
    </source>
</evidence>
<comment type="caution">
    <text evidence="8">The sequence shown here is derived from an EMBL/GenBank/DDBJ whole genome shotgun (WGS) entry which is preliminary data.</text>
</comment>
<dbReference type="CDD" id="cd00569">
    <property type="entry name" value="HTH_Hin_like"/>
    <property type="match status" value="1"/>
</dbReference>